<dbReference type="PANTHER" id="PTHR10139">
    <property type="entry name" value="DOUBLE-STRAND BREAK REPAIR PROTEIN MRE11"/>
    <property type="match status" value="1"/>
</dbReference>
<keyword evidence="1" id="KW-0378">Hydrolase</keyword>
<dbReference type="SUPFAM" id="SSF56300">
    <property type="entry name" value="Metallo-dependent phosphatases"/>
    <property type="match status" value="1"/>
</dbReference>
<dbReference type="GO" id="GO:0035861">
    <property type="term" value="C:site of double-strand break"/>
    <property type="evidence" value="ECO:0007669"/>
    <property type="project" value="TreeGrafter"/>
</dbReference>
<name>A8Q228_MALGO</name>
<organism evidence="3 4">
    <name type="scientific">Malassezia globosa (strain ATCC MYA-4612 / CBS 7966)</name>
    <name type="common">Dandruff-associated fungus</name>
    <dbReference type="NCBI Taxonomy" id="425265"/>
    <lineage>
        <taxon>Eukaryota</taxon>
        <taxon>Fungi</taxon>
        <taxon>Dikarya</taxon>
        <taxon>Basidiomycota</taxon>
        <taxon>Ustilaginomycotina</taxon>
        <taxon>Malasseziomycetes</taxon>
        <taxon>Malasseziales</taxon>
        <taxon>Malasseziaceae</taxon>
        <taxon>Malassezia</taxon>
    </lineage>
</organism>
<dbReference type="Pfam" id="PF04152">
    <property type="entry name" value="Mre11_DNA_bind"/>
    <property type="match status" value="1"/>
</dbReference>
<dbReference type="GO" id="GO:0097552">
    <property type="term" value="P:mitochondrial double-strand break repair via homologous recombination"/>
    <property type="evidence" value="ECO:0007669"/>
    <property type="project" value="TreeGrafter"/>
</dbReference>
<dbReference type="GO" id="GO:0000724">
    <property type="term" value="P:double-strand break repair via homologous recombination"/>
    <property type="evidence" value="ECO:0007669"/>
    <property type="project" value="TreeGrafter"/>
</dbReference>
<keyword evidence="4" id="KW-1185">Reference proteome</keyword>
<comment type="caution">
    <text evidence="3">The sequence shown here is derived from an EMBL/GenBank/DDBJ whole genome shotgun (WGS) entry which is preliminary data.</text>
</comment>
<evidence type="ECO:0000313" key="4">
    <source>
        <dbReference type="Proteomes" id="UP000008837"/>
    </source>
</evidence>
<dbReference type="VEuPathDB" id="FungiDB:MGL_1877"/>
<dbReference type="InterPro" id="IPR041796">
    <property type="entry name" value="Mre11_N"/>
</dbReference>
<gene>
    <name evidence="3" type="ORF">MGL_1877</name>
</gene>
<dbReference type="Gene3D" id="3.60.21.10">
    <property type="match status" value="1"/>
</dbReference>
<dbReference type="RefSeq" id="XP_001730878.1">
    <property type="nucleotide sequence ID" value="XM_001730826.1"/>
</dbReference>
<dbReference type="InterPro" id="IPR007281">
    <property type="entry name" value="Mre11_DNA-bd"/>
</dbReference>
<dbReference type="GO" id="GO:0031573">
    <property type="term" value="P:mitotic intra-S DNA damage checkpoint signaling"/>
    <property type="evidence" value="ECO:0007669"/>
    <property type="project" value="TreeGrafter"/>
</dbReference>
<reference evidence="3 4" key="1">
    <citation type="journal article" date="2007" name="Proc. Natl. Acad. Sci. U.S.A.">
        <title>Dandruff-associated Malassezia genomes reveal convergent and divergent virulence traits shared with plant and human fungal pathogens.</title>
        <authorList>
            <person name="Xu J."/>
            <person name="Saunders C.W."/>
            <person name="Hu P."/>
            <person name="Grant R.A."/>
            <person name="Boekhout T."/>
            <person name="Kuramae E.E."/>
            <person name="Kronstad J.W."/>
            <person name="Deangelis Y.M."/>
            <person name="Reeder N.L."/>
            <person name="Johnstone K.R."/>
            <person name="Leland M."/>
            <person name="Fieno A.M."/>
            <person name="Begley W.M."/>
            <person name="Sun Y."/>
            <person name="Lacey M.P."/>
            <person name="Chaudhary T."/>
            <person name="Keough T."/>
            <person name="Chu L."/>
            <person name="Sears R."/>
            <person name="Yuan B."/>
            <person name="Dawson T.L.Jr."/>
        </authorList>
    </citation>
    <scope>NUCLEOTIDE SEQUENCE [LARGE SCALE GENOMIC DNA]</scope>
    <source>
        <strain evidence="4">ATCC MYA-4612 / CBS 7966</strain>
    </source>
</reference>
<dbReference type="InterPro" id="IPR004843">
    <property type="entry name" value="Calcineurin-like_PHP"/>
</dbReference>
<dbReference type="GO" id="GO:0030870">
    <property type="term" value="C:Mre11 complex"/>
    <property type="evidence" value="ECO:0007669"/>
    <property type="project" value="TreeGrafter"/>
</dbReference>
<evidence type="ECO:0000313" key="3">
    <source>
        <dbReference type="EMBL" id="EDP43664.1"/>
    </source>
</evidence>
<dbReference type="FunCoup" id="A8Q228">
    <property type="interactions" value="554"/>
</dbReference>
<dbReference type="GO" id="GO:0030145">
    <property type="term" value="F:manganese ion binding"/>
    <property type="evidence" value="ECO:0007669"/>
    <property type="project" value="InterPro"/>
</dbReference>
<protein>
    <recommendedName>
        <fullName evidence="2">Mre11 DNA-binding domain-containing protein</fullName>
    </recommendedName>
</protein>
<dbReference type="GO" id="GO:0007095">
    <property type="term" value="P:mitotic G2 DNA damage checkpoint signaling"/>
    <property type="evidence" value="ECO:0007669"/>
    <property type="project" value="TreeGrafter"/>
</dbReference>
<dbReference type="GO" id="GO:0000014">
    <property type="term" value="F:single-stranded DNA endodeoxyribonuclease activity"/>
    <property type="evidence" value="ECO:0007669"/>
    <property type="project" value="TreeGrafter"/>
</dbReference>
<dbReference type="PANTHER" id="PTHR10139:SF1">
    <property type="entry name" value="DOUBLE-STRAND BREAK REPAIR PROTEIN MRE11"/>
    <property type="match status" value="1"/>
</dbReference>
<dbReference type="Proteomes" id="UP000008837">
    <property type="component" value="Unassembled WGS sequence"/>
</dbReference>
<proteinExistence type="predicted"/>
<dbReference type="InterPro" id="IPR029052">
    <property type="entry name" value="Metallo-depent_PP-like"/>
</dbReference>
<dbReference type="GO" id="GO:0006303">
    <property type="term" value="P:double-strand break repair via nonhomologous end joining"/>
    <property type="evidence" value="ECO:0007669"/>
    <property type="project" value="TreeGrafter"/>
</dbReference>
<dbReference type="InParanoid" id="A8Q228"/>
<dbReference type="EMBL" id="AAYY01000006">
    <property type="protein sequence ID" value="EDP43664.1"/>
    <property type="molecule type" value="Genomic_DNA"/>
</dbReference>
<dbReference type="AlphaFoldDB" id="A8Q228"/>
<dbReference type="GO" id="GO:0000723">
    <property type="term" value="P:telomere maintenance"/>
    <property type="evidence" value="ECO:0007669"/>
    <property type="project" value="TreeGrafter"/>
</dbReference>
<feature type="domain" description="Mre11 DNA-binding" evidence="2">
    <location>
        <begin position="263"/>
        <end position="437"/>
    </location>
</feature>
<dbReference type="Gene3D" id="3.30.110.110">
    <property type="entry name" value="Mre11, capping domain"/>
    <property type="match status" value="1"/>
</dbReference>
<dbReference type="InterPro" id="IPR038487">
    <property type="entry name" value="Mre11_capping_dom"/>
</dbReference>
<dbReference type="GO" id="GO:0042138">
    <property type="term" value="P:meiotic DNA double-strand break formation"/>
    <property type="evidence" value="ECO:0007669"/>
    <property type="project" value="TreeGrafter"/>
</dbReference>
<dbReference type="GeneID" id="5855185"/>
<dbReference type="OMA" id="ESCMFNA"/>
<evidence type="ECO:0000259" key="2">
    <source>
        <dbReference type="SMART" id="SM01347"/>
    </source>
</evidence>
<dbReference type="CDD" id="cd00840">
    <property type="entry name" value="MPP_Mre11_N"/>
    <property type="match status" value="1"/>
</dbReference>
<accession>A8Q228</accession>
<dbReference type="STRING" id="425265.A8Q228"/>
<dbReference type="KEGG" id="mgl:MGL_1877"/>
<sequence length="494" mass="55442">MILLGGDLFHENKPSRSTLYRTMNLLREYTLGDDPIALELLSDPYAESRSGTSFPFVNYEDANLNVSIPVFSIHGNHDDPQGLGQDGSLSALDILSAAGLLNYFGRVSLPSRDASRKRPASMSSSSGSGMMALRPVLLRKGTTRLALYGMGNIKDERISHELRERHVYMYRPAEAMDEWFQILVLHQNRASHNPKAYVPESMFDDSLHLVVWGHEHEQRVSPEAVMEKNYVISQPGSSIATSLSPGECVPKSVAIAHVKGKDCTVEPIALQTVRPFVMKDLSLPAEIRQAEIDPADRVAVTKLLRKHVELLIAEADARWHERHQHLPASERPPPMLPLVRLRVVYDTHLPLGNIARFGQEFTGRIANPKDVLQLKLHKDRRARNVHSAASVVPLEREMLPAEKLDRIDLSSLVLENVRAQQFDLLNAAQLQKSVMGYIEKDEREAIESFVTDSLRHVERQLAGQHMQEMELQSELQRICAQQAAGDDEPHSPMS</sequence>
<dbReference type="SMART" id="SM01347">
    <property type="entry name" value="Mre11_DNA_bind"/>
    <property type="match status" value="1"/>
</dbReference>
<dbReference type="OrthoDB" id="30417at2759"/>
<evidence type="ECO:0000256" key="1">
    <source>
        <dbReference type="ARBA" id="ARBA00022801"/>
    </source>
</evidence>
<dbReference type="Pfam" id="PF00149">
    <property type="entry name" value="Metallophos"/>
    <property type="match status" value="1"/>
</dbReference>